<protein>
    <submittedName>
        <fullName evidence="6">Prohead protease</fullName>
    </submittedName>
</protein>
<organism evidence="6 7">
    <name type="scientific">Clostridium baratii</name>
    <dbReference type="NCBI Taxonomy" id="1561"/>
    <lineage>
        <taxon>Bacteria</taxon>
        <taxon>Bacillati</taxon>
        <taxon>Bacillota</taxon>
        <taxon>Clostridia</taxon>
        <taxon>Eubacteriales</taxon>
        <taxon>Clostridiaceae</taxon>
        <taxon>Clostridium</taxon>
    </lineage>
</organism>
<dbReference type="RefSeq" id="WP_055206633.1">
    <property type="nucleotide sequence ID" value="NZ_CP124314.1"/>
</dbReference>
<keyword evidence="3" id="KW-0378">Hydrolase</keyword>
<feature type="region of interest" description="Disordered" evidence="4">
    <location>
        <begin position="175"/>
        <end position="198"/>
    </location>
</feature>
<sequence length="216" mass="25117">MEQRTVNLEFRNANLEERKLEGYAAVFSDDYTKLSDRWGDTFYEKVSPGAFLKTLADKTRDKFMLINHDWNKVVGRTNSNLILEEDGQGLRFELNVPNTTDGNDLLENVRLGLIRGCSFGFNILDQKTRWDDDWNFYRDITEVDLFEVTATPLPAYGDTEINCRSELSNISIKEMREKEMNDKGDTQEGRQEENKINEKRNAEIISAFFNAFNEVK</sequence>
<name>A0A174QPT7_9CLOT</name>
<dbReference type="InterPro" id="IPR054613">
    <property type="entry name" value="Peptidase_S78_dom"/>
</dbReference>
<dbReference type="Proteomes" id="UP000095563">
    <property type="component" value="Unassembled WGS sequence"/>
</dbReference>
<dbReference type="Pfam" id="PF04586">
    <property type="entry name" value="Peptidase_S78"/>
    <property type="match status" value="1"/>
</dbReference>
<evidence type="ECO:0000256" key="1">
    <source>
        <dbReference type="ARBA" id="ARBA00022612"/>
    </source>
</evidence>
<feature type="domain" description="Prohead serine protease" evidence="5">
    <location>
        <begin position="11"/>
        <end position="165"/>
    </location>
</feature>
<keyword evidence="1" id="KW-1188">Viral release from host cell</keyword>
<dbReference type="AlphaFoldDB" id="A0A174QPT7"/>
<evidence type="ECO:0000313" key="7">
    <source>
        <dbReference type="Proteomes" id="UP000095563"/>
    </source>
</evidence>
<proteinExistence type="predicted"/>
<evidence type="ECO:0000256" key="3">
    <source>
        <dbReference type="ARBA" id="ARBA00022801"/>
    </source>
</evidence>
<dbReference type="InterPro" id="IPR006433">
    <property type="entry name" value="Prohead_protease"/>
</dbReference>
<evidence type="ECO:0000256" key="4">
    <source>
        <dbReference type="SAM" id="MobiDB-lite"/>
    </source>
</evidence>
<accession>A0A174QPT7</accession>
<dbReference type="GO" id="GO:0008233">
    <property type="term" value="F:peptidase activity"/>
    <property type="evidence" value="ECO:0007669"/>
    <property type="project" value="UniProtKB-KW"/>
</dbReference>
<reference evidence="6 7" key="1">
    <citation type="submission" date="2015-09" db="EMBL/GenBank/DDBJ databases">
        <authorList>
            <consortium name="Pathogen Informatics"/>
        </authorList>
    </citation>
    <scope>NUCLEOTIDE SEQUENCE [LARGE SCALE GENOMIC DNA]</scope>
    <source>
        <strain evidence="6 7">2789STDY5834956</strain>
    </source>
</reference>
<dbReference type="EMBL" id="CZBO01000001">
    <property type="protein sequence ID" value="CUP72928.1"/>
    <property type="molecule type" value="Genomic_DNA"/>
</dbReference>
<evidence type="ECO:0000256" key="2">
    <source>
        <dbReference type="ARBA" id="ARBA00022670"/>
    </source>
</evidence>
<keyword evidence="2 6" id="KW-0645">Protease</keyword>
<evidence type="ECO:0000313" key="6">
    <source>
        <dbReference type="EMBL" id="CUP72928.1"/>
    </source>
</evidence>
<evidence type="ECO:0000259" key="5">
    <source>
        <dbReference type="Pfam" id="PF04586"/>
    </source>
</evidence>
<dbReference type="GO" id="GO:0006508">
    <property type="term" value="P:proteolysis"/>
    <property type="evidence" value="ECO:0007669"/>
    <property type="project" value="UniProtKB-KW"/>
</dbReference>
<gene>
    <name evidence="6" type="ORF">ERS852568_00576</name>
</gene>
<dbReference type="NCBIfam" id="TIGR01543">
    <property type="entry name" value="proheadase_HK97"/>
    <property type="match status" value="1"/>
</dbReference>